<feature type="active site" description="Nucleophile" evidence="2">
    <location>
        <position position="14"/>
    </location>
</feature>
<dbReference type="GO" id="GO:0018845">
    <property type="term" value="F:2-hydroxychromene-2-carboxylate isomerase activity"/>
    <property type="evidence" value="ECO:0007669"/>
    <property type="project" value="UniProtKB-UniRule"/>
</dbReference>
<keyword evidence="5" id="KW-1185">Reference proteome</keyword>
<sequence length="198" mass="22692">MSKPAIDFYFDFISPYSYLAATQIPPFEQLHDVAFNWQPVNLPRLIKLSGNTPPSLIKNKALYSLRDLKRWASFLDLPFKMIRPGTFDSRPALRIAGELQGKQRQEFCLAVFDSLWSGAVDPRKEDWLQQIFEIKHLPQDWGTRHNENFEPNTHAALKAGAFGVPSFILHRPTGRSELFFGIDHMDFLARACQKAKAS</sequence>
<evidence type="ECO:0000256" key="1">
    <source>
        <dbReference type="PIRNR" id="PIRNR006386"/>
    </source>
</evidence>
<dbReference type="InterPro" id="IPR014440">
    <property type="entry name" value="HCCAis_GSTk"/>
</dbReference>
<dbReference type="Pfam" id="PF01323">
    <property type="entry name" value="DSBA"/>
    <property type="match status" value="1"/>
</dbReference>
<dbReference type="RefSeq" id="WP_072660754.1">
    <property type="nucleotide sequence ID" value="NZ_BDFD01000041.1"/>
</dbReference>
<evidence type="ECO:0000313" key="5">
    <source>
        <dbReference type="Proteomes" id="UP000231632"/>
    </source>
</evidence>
<dbReference type="EMBL" id="BDFD01000041">
    <property type="protein sequence ID" value="GAV21465.1"/>
    <property type="molecule type" value="Genomic_DNA"/>
</dbReference>
<accession>A0A1L8CRA9</accession>
<dbReference type="PIRSF" id="PIRSF006386">
    <property type="entry name" value="HCCAis_GSTk"/>
    <property type="match status" value="1"/>
</dbReference>
<dbReference type="InterPro" id="IPR036249">
    <property type="entry name" value="Thioredoxin-like_sf"/>
</dbReference>
<dbReference type="InterPro" id="IPR051924">
    <property type="entry name" value="GST_Kappa/NadH"/>
</dbReference>
<organism evidence="4 5">
    <name type="scientific">Mariprofundus micogutta</name>
    <dbReference type="NCBI Taxonomy" id="1921010"/>
    <lineage>
        <taxon>Bacteria</taxon>
        <taxon>Pseudomonadati</taxon>
        <taxon>Pseudomonadota</taxon>
        <taxon>Candidatius Mariprofundia</taxon>
        <taxon>Mariprofundales</taxon>
        <taxon>Mariprofundaceae</taxon>
        <taxon>Mariprofundus</taxon>
    </lineage>
</organism>
<proteinExistence type="inferred from homology"/>
<evidence type="ECO:0000313" key="4">
    <source>
        <dbReference type="EMBL" id="GAV21465.1"/>
    </source>
</evidence>
<keyword evidence="1 4" id="KW-0413">Isomerase</keyword>
<comment type="similarity">
    <text evidence="1">Belongs to the GST superfamily. NadH family.</text>
</comment>
<dbReference type="OrthoDB" id="5244108at2"/>
<dbReference type="PANTHER" id="PTHR42943:SF2">
    <property type="entry name" value="GLUTATHIONE S-TRANSFERASE KAPPA 1"/>
    <property type="match status" value="1"/>
</dbReference>
<dbReference type="GO" id="GO:0006749">
    <property type="term" value="P:glutathione metabolic process"/>
    <property type="evidence" value="ECO:0007669"/>
    <property type="project" value="TreeGrafter"/>
</dbReference>
<evidence type="ECO:0000256" key="2">
    <source>
        <dbReference type="PIRSR" id="PIRSR006386-1"/>
    </source>
</evidence>
<comment type="caution">
    <text evidence="4">The sequence shown here is derived from an EMBL/GenBank/DDBJ whole genome shotgun (WGS) entry which is preliminary data.</text>
</comment>
<feature type="domain" description="DSBA-like thioredoxin" evidence="3">
    <location>
        <begin position="6"/>
        <end position="191"/>
    </location>
</feature>
<evidence type="ECO:0000259" key="3">
    <source>
        <dbReference type="Pfam" id="PF01323"/>
    </source>
</evidence>
<protein>
    <recommendedName>
        <fullName evidence="1">2-hydroxychromene-2-carboxylate isomerase</fullName>
        <ecNumber evidence="1">5.99.1.4</ecNumber>
    </recommendedName>
</protein>
<dbReference type="PANTHER" id="PTHR42943">
    <property type="entry name" value="GLUTATHIONE S-TRANSFERASE KAPPA"/>
    <property type="match status" value="1"/>
</dbReference>
<dbReference type="GO" id="GO:0004364">
    <property type="term" value="F:glutathione transferase activity"/>
    <property type="evidence" value="ECO:0007669"/>
    <property type="project" value="TreeGrafter"/>
</dbReference>
<dbReference type="GO" id="GO:0004602">
    <property type="term" value="F:glutathione peroxidase activity"/>
    <property type="evidence" value="ECO:0007669"/>
    <property type="project" value="TreeGrafter"/>
</dbReference>
<dbReference type="STRING" id="1921010.MMIC_P2455"/>
<dbReference type="InterPro" id="IPR001853">
    <property type="entry name" value="DSBA-like_thioredoxin_dom"/>
</dbReference>
<dbReference type="EC" id="5.99.1.4" evidence="1"/>
<name>A0A1L8CRA9_9PROT</name>
<dbReference type="Gene3D" id="3.40.30.10">
    <property type="entry name" value="Glutaredoxin"/>
    <property type="match status" value="1"/>
</dbReference>
<dbReference type="Proteomes" id="UP000231632">
    <property type="component" value="Unassembled WGS sequence"/>
</dbReference>
<reference evidence="4 5" key="1">
    <citation type="journal article" date="2017" name="Arch. Microbiol.">
        <title>Mariprofundus micogutta sp. nov., a novel iron-oxidizing zetaproteobacterium isolated from a deep-sea hydrothermal field at the Bayonnaise knoll of the Izu-Ogasawara arc, and a description of Mariprofundales ord. nov. and Zetaproteobacteria classis nov.</title>
        <authorList>
            <person name="Makita H."/>
            <person name="Tanaka E."/>
            <person name="Mitsunobu S."/>
            <person name="Miyazaki M."/>
            <person name="Nunoura T."/>
            <person name="Uematsu K."/>
            <person name="Takaki Y."/>
            <person name="Nishi S."/>
            <person name="Shimamura S."/>
            <person name="Takai K."/>
        </authorList>
    </citation>
    <scope>NUCLEOTIDE SEQUENCE [LARGE SCALE GENOMIC DNA]</scope>
    <source>
        <strain evidence="4 5">ET2</strain>
    </source>
</reference>
<dbReference type="AlphaFoldDB" id="A0A1L8CRA9"/>
<dbReference type="SUPFAM" id="SSF52833">
    <property type="entry name" value="Thioredoxin-like"/>
    <property type="match status" value="1"/>
</dbReference>
<gene>
    <name evidence="4" type="ORF">MMIC_P2455</name>
</gene>
<comment type="catalytic activity">
    <reaction evidence="1">
        <text>2-hydroxychromene-2-carboxylate = (3E)-4-(2-hydroxyphenyl)-2-oxobut-3-enoate</text>
        <dbReference type="Rhea" id="RHEA:27401"/>
        <dbReference type="ChEBI" id="CHEBI:59350"/>
        <dbReference type="ChEBI" id="CHEBI:59353"/>
        <dbReference type="EC" id="5.99.1.4"/>
    </reaction>
</comment>